<reference evidence="15 16" key="1">
    <citation type="submission" date="2018-08" db="EMBL/GenBank/DDBJ databases">
        <title>A genome reference for cultivated species of the human gut microbiota.</title>
        <authorList>
            <person name="Zou Y."/>
            <person name="Xue W."/>
            <person name="Luo G."/>
        </authorList>
    </citation>
    <scope>NUCLEOTIDE SEQUENCE [LARGE SCALE GENOMIC DNA]</scope>
    <source>
        <strain evidence="14 16">AM09-9</strain>
        <strain evidence="13 15">AM25-1LB</strain>
    </source>
</reference>
<accession>A0A414P5G3</accession>
<feature type="active site" evidence="8 10">
    <location>
        <position position="662"/>
    </location>
</feature>
<evidence type="ECO:0000256" key="11">
    <source>
        <dbReference type="RuleBase" id="RU000591"/>
    </source>
</evidence>
<evidence type="ECO:0000313" key="13">
    <source>
        <dbReference type="EMBL" id="RHF61165.1"/>
    </source>
</evidence>
<keyword evidence="3 10" id="KW-0378">Hydrolase</keyword>
<dbReference type="GO" id="GO:0030163">
    <property type="term" value="P:protein catabolic process"/>
    <property type="evidence" value="ECO:0007669"/>
    <property type="project" value="InterPro"/>
</dbReference>
<dbReference type="EMBL" id="QRMI01000008">
    <property type="protein sequence ID" value="RHJ62611.1"/>
    <property type="molecule type" value="Genomic_DNA"/>
</dbReference>
<sequence length="755" mass="84508">MVIQPIYNILFLPDVTYHFKKEFFTENASEQLEVGSELLFAFLRNEDDAEELDADHICPVGISARVEAFGDDDSVQIRTLERVDLSDVEVENGQILADASIRAEVDDYTAEEEKAQFLRLRAALLKFVQGYQWGMWARSFILQRKNMYDLGSALSEYLNISPEEKYAIVETDSRRERCTLIEAAINEFMEVAKVSTEAKEAQKDDQEQLYREAAIKKQISYLQKELDELHPENISDTRKFEKKIEESGMNDEARKEAEKVLNRMKQEGKDSHEYGLLYDYLDFMTSLDWKAPQFTPIDLDRAEQILDEDHYGLKKVKERIIQQLAVMALNRKQYGSILLFVGAPGTGKTSIGQSIARALGREYVRISLGGIRDEAEIRGHRRTYIGAMPGRIMEGIKRSGVSNPVIVLDEVDKLAKDYGGDPASALLEVLDPEQNSTFTDHYMNVPYDLSNVLFVCTANSLDTIPEPLLNRMEVINFSGYTAVEKYQIARRHLLPKALDAMGIKKNALKVTDGAIRRIIDEYTMESGVRDLKKLINTLCRTAAVQLVKNEGTTLTVTKTNLEKYLGKKQLHHERKLSSPEPGVVTGLAWTRAGGEILFIESKLIPGKSKMIITGQLGDVMKESIQIALSLVKSLYPKESKVLDDHDLHIHVPAGAVPKDGPSAGITLTTALASLLTGKKVSPEYAMTGEVSLRGGVMPIGGLPEKLMAAQRAGITKVLIPADNEQDLDDVADEVKNKLEIIPVKKVTEVLKLVLK</sequence>
<dbReference type="InterPro" id="IPR003593">
    <property type="entry name" value="AAA+_ATPase"/>
</dbReference>
<dbReference type="InterPro" id="IPR054594">
    <property type="entry name" value="Lon_lid"/>
</dbReference>
<dbReference type="InterPro" id="IPR014721">
    <property type="entry name" value="Ribsml_uS5_D2-typ_fold_subgr"/>
</dbReference>
<dbReference type="InterPro" id="IPR027065">
    <property type="entry name" value="Lon_Prtase"/>
</dbReference>
<dbReference type="Pfam" id="PF02190">
    <property type="entry name" value="LON_substr_bdg"/>
    <property type="match status" value="1"/>
</dbReference>
<dbReference type="SUPFAM" id="SSF54211">
    <property type="entry name" value="Ribosomal protein S5 domain 2-like"/>
    <property type="match status" value="1"/>
</dbReference>
<dbReference type="InterPro" id="IPR008269">
    <property type="entry name" value="Lon_proteolytic"/>
</dbReference>
<comment type="catalytic activity">
    <reaction evidence="6 10">
        <text>Hydrolysis of proteins in presence of ATP.</text>
        <dbReference type="EC" id="3.4.21.53"/>
    </reaction>
</comment>
<dbReference type="InterPro" id="IPR008268">
    <property type="entry name" value="Peptidase_S16_AS"/>
</dbReference>
<dbReference type="Gene3D" id="1.20.5.5270">
    <property type="match status" value="1"/>
</dbReference>
<dbReference type="PROSITE" id="PS51786">
    <property type="entry name" value="LON_PROTEOLYTIC"/>
    <property type="match status" value="1"/>
</dbReference>
<dbReference type="GO" id="GO:0006508">
    <property type="term" value="P:proteolysis"/>
    <property type="evidence" value="ECO:0007669"/>
    <property type="project" value="UniProtKB-KW"/>
</dbReference>
<dbReference type="InterPro" id="IPR020568">
    <property type="entry name" value="Ribosomal_Su5_D2-typ_SF"/>
</dbReference>
<dbReference type="RefSeq" id="WP_118212798.1">
    <property type="nucleotide sequence ID" value="NZ_JAQDJO010000007.1"/>
</dbReference>
<gene>
    <name evidence="13" type="primary">lon</name>
    <name evidence="14" type="ORF">DW116_04420</name>
    <name evidence="13" type="ORF">DW672_06725</name>
</gene>
<dbReference type="InterPro" id="IPR004815">
    <property type="entry name" value="Lon_bac/euk-typ"/>
</dbReference>
<dbReference type="EMBL" id="QRHG01000013">
    <property type="protein sequence ID" value="RHF61165.1"/>
    <property type="molecule type" value="Genomic_DNA"/>
</dbReference>
<keyword evidence="4 10" id="KW-0720">Serine protease</keyword>
<dbReference type="PANTHER" id="PTHR10046">
    <property type="entry name" value="ATP DEPENDENT LON PROTEASE FAMILY MEMBER"/>
    <property type="match status" value="1"/>
</dbReference>
<dbReference type="PIRSF" id="PIRSF001174">
    <property type="entry name" value="Lon_proteas"/>
    <property type="match status" value="1"/>
</dbReference>
<dbReference type="Gene3D" id="3.40.50.300">
    <property type="entry name" value="P-loop containing nucleotide triphosphate hydrolases"/>
    <property type="match status" value="1"/>
</dbReference>
<dbReference type="Pfam" id="PF22667">
    <property type="entry name" value="Lon_lid"/>
    <property type="match status" value="1"/>
</dbReference>
<dbReference type="SMART" id="SM00382">
    <property type="entry name" value="AAA"/>
    <property type="match status" value="1"/>
</dbReference>
<evidence type="ECO:0000256" key="6">
    <source>
        <dbReference type="ARBA" id="ARBA00050665"/>
    </source>
</evidence>
<evidence type="ECO:0000256" key="9">
    <source>
        <dbReference type="PIRSR" id="PIRSR001174-2"/>
    </source>
</evidence>
<dbReference type="NCBIfam" id="TIGR00763">
    <property type="entry name" value="lon"/>
    <property type="match status" value="1"/>
</dbReference>
<dbReference type="Pfam" id="PF00004">
    <property type="entry name" value="AAA"/>
    <property type="match status" value="1"/>
</dbReference>
<dbReference type="Proteomes" id="UP000285832">
    <property type="component" value="Unassembled WGS sequence"/>
</dbReference>
<keyword evidence="5 9" id="KW-0067">ATP-binding</keyword>
<keyword evidence="1 10" id="KW-0645">Protease</keyword>
<dbReference type="Pfam" id="PF05362">
    <property type="entry name" value="Lon_C"/>
    <property type="match status" value="1"/>
</dbReference>
<dbReference type="CDD" id="cd19500">
    <property type="entry name" value="RecA-like_Lon"/>
    <property type="match status" value="1"/>
</dbReference>
<feature type="binding site" evidence="9">
    <location>
        <begin position="342"/>
        <end position="349"/>
    </location>
    <ligand>
        <name>ATP</name>
        <dbReference type="ChEBI" id="CHEBI:30616"/>
    </ligand>
</feature>
<dbReference type="GO" id="GO:0004252">
    <property type="term" value="F:serine-type endopeptidase activity"/>
    <property type="evidence" value="ECO:0007669"/>
    <property type="project" value="UniProtKB-UniRule"/>
</dbReference>
<dbReference type="GO" id="GO:0016887">
    <property type="term" value="F:ATP hydrolysis activity"/>
    <property type="evidence" value="ECO:0007669"/>
    <property type="project" value="InterPro"/>
</dbReference>
<evidence type="ECO:0000313" key="15">
    <source>
        <dbReference type="Proteomes" id="UP000284902"/>
    </source>
</evidence>
<dbReference type="Proteomes" id="UP000284902">
    <property type="component" value="Unassembled WGS sequence"/>
</dbReference>
<dbReference type="PROSITE" id="PS01046">
    <property type="entry name" value="LON_SER"/>
    <property type="match status" value="1"/>
</dbReference>
<dbReference type="SUPFAM" id="SSF88697">
    <property type="entry name" value="PUA domain-like"/>
    <property type="match status" value="1"/>
</dbReference>
<evidence type="ECO:0000256" key="2">
    <source>
        <dbReference type="ARBA" id="ARBA00022741"/>
    </source>
</evidence>
<evidence type="ECO:0000313" key="14">
    <source>
        <dbReference type="EMBL" id="RHJ62611.1"/>
    </source>
</evidence>
<dbReference type="Gene3D" id="1.20.58.1480">
    <property type="match status" value="1"/>
</dbReference>
<dbReference type="GO" id="GO:0004176">
    <property type="term" value="F:ATP-dependent peptidase activity"/>
    <property type="evidence" value="ECO:0007669"/>
    <property type="project" value="UniProtKB-UniRule"/>
</dbReference>
<dbReference type="AlphaFoldDB" id="A0A414P5G3"/>
<evidence type="ECO:0000259" key="12">
    <source>
        <dbReference type="PROSITE" id="PS51786"/>
    </source>
</evidence>
<keyword evidence="2 9" id="KW-0547">Nucleotide-binding</keyword>
<protein>
    <recommendedName>
        <fullName evidence="10">endopeptidase La</fullName>
        <ecNumber evidence="10">3.4.21.53</ecNumber>
    </recommendedName>
</protein>
<dbReference type="InterPro" id="IPR003111">
    <property type="entry name" value="Lon_prtase_N"/>
</dbReference>
<dbReference type="SUPFAM" id="SSF52540">
    <property type="entry name" value="P-loop containing nucleoside triphosphate hydrolases"/>
    <property type="match status" value="1"/>
</dbReference>
<evidence type="ECO:0000256" key="10">
    <source>
        <dbReference type="PROSITE-ProRule" id="PRU01122"/>
    </source>
</evidence>
<evidence type="ECO:0000256" key="5">
    <source>
        <dbReference type="ARBA" id="ARBA00022840"/>
    </source>
</evidence>
<dbReference type="InterPro" id="IPR015947">
    <property type="entry name" value="PUA-like_sf"/>
</dbReference>
<feature type="active site" evidence="8 10">
    <location>
        <position position="705"/>
    </location>
</feature>
<evidence type="ECO:0000256" key="7">
    <source>
        <dbReference type="ARBA" id="ARBA00053875"/>
    </source>
</evidence>
<evidence type="ECO:0000256" key="8">
    <source>
        <dbReference type="PIRSR" id="PIRSR001174-1"/>
    </source>
</evidence>
<comment type="function">
    <text evidence="7">ATP-dependent serine protease that mediates the selective degradation of mutant and abnormal proteins as well as certain short-lived regulatory proteins. Required for cellular homeostasis and for survival from DNA damage and developmental changes induced by stress. Degrades polypeptides processively to yield small peptide fragments that are 5 to 10 amino acids long. Binds to DNA in a double-stranded, site-specific manner.</text>
</comment>
<dbReference type="GO" id="GO:0005524">
    <property type="term" value="F:ATP binding"/>
    <property type="evidence" value="ECO:0007669"/>
    <property type="project" value="UniProtKB-KW"/>
</dbReference>
<dbReference type="FunFam" id="3.40.50.300:FF:000021">
    <property type="entry name" value="Lon protease homolog"/>
    <property type="match status" value="1"/>
</dbReference>
<dbReference type="InterPro" id="IPR027417">
    <property type="entry name" value="P-loop_NTPase"/>
</dbReference>
<feature type="domain" description="Lon proteolytic" evidence="12">
    <location>
        <begin position="578"/>
        <end position="755"/>
    </location>
</feature>
<comment type="similarity">
    <text evidence="10 11">Belongs to the peptidase S16 family.</text>
</comment>
<dbReference type="Gene3D" id="1.10.8.60">
    <property type="match status" value="1"/>
</dbReference>
<dbReference type="PRINTS" id="PR00830">
    <property type="entry name" value="ENDOLAPTASE"/>
</dbReference>
<dbReference type="Gene3D" id="3.30.230.10">
    <property type="match status" value="1"/>
</dbReference>
<organism evidence="13 15">
    <name type="scientific">[Ruminococcus] lactaris</name>
    <dbReference type="NCBI Taxonomy" id="46228"/>
    <lineage>
        <taxon>Bacteria</taxon>
        <taxon>Bacillati</taxon>
        <taxon>Bacillota</taxon>
        <taxon>Clostridia</taxon>
        <taxon>Lachnospirales</taxon>
        <taxon>Lachnospiraceae</taxon>
        <taxon>Mediterraneibacter</taxon>
    </lineage>
</organism>
<evidence type="ECO:0000256" key="3">
    <source>
        <dbReference type="ARBA" id="ARBA00022801"/>
    </source>
</evidence>
<evidence type="ECO:0000256" key="1">
    <source>
        <dbReference type="ARBA" id="ARBA00022670"/>
    </source>
</evidence>
<dbReference type="InterPro" id="IPR003959">
    <property type="entry name" value="ATPase_AAA_core"/>
</dbReference>
<name>A0A414P5G3_9FIRM</name>
<dbReference type="EC" id="3.4.21.53" evidence="10"/>
<evidence type="ECO:0000256" key="4">
    <source>
        <dbReference type="ARBA" id="ARBA00022825"/>
    </source>
</evidence>
<comment type="caution">
    <text evidence="13">The sequence shown here is derived from an EMBL/GenBank/DDBJ whole genome shotgun (WGS) entry which is preliminary data.</text>
</comment>
<evidence type="ECO:0000313" key="16">
    <source>
        <dbReference type="Proteomes" id="UP000285832"/>
    </source>
</evidence>
<proteinExistence type="inferred from homology"/>